<evidence type="ECO:0000313" key="1">
    <source>
        <dbReference type="EMBL" id="MDA2803065.1"/>
    </source>
</evidence>
<gene>
    <name evidence="1" type="ORF">O4U47_00955</name>
</gene>
<dbReference type="EMBL" id="JAQFWP010000001">
    <property type="protein sequence ID" value="MDA2803065.1"/>
    <property type="molecule type" value="Genomic_DNA"/>
</dbReference>
<accession>A0ABT4TEC9</accession>
<dbReference type="Gene3D" id="1.10.260.40">
    <property type="entry name" value="lambda repressor-like DNA-binding domains"/>
    <property type="match status" value="1"/>
</dbReference>
<dbReference type="RefSeq" id="WP_270675143.1">
    <property type="nucleotide sequence ID" value="NZ_JAQFWP010000001.1"/>
</dbReference>
<protein>
    <submittedName>
        <fullName evidence="1">Helix-turn-helix domain-containing protein</fullName>
    </submittedName>
</protein>
<reference evidence="1" key="1">
    <citation type="submission" date="2023-01" db="EMBL/GenBank/DDBJ databases">
        <title>Draft genome sequence of Nocardiopsis sp. LSu2-4 isolated from halophytes.</title>
        <authorList>
            <person name="Duangmal K."/>
            <person name="Chantavorakit T."/>
        </authorList>
    </citation>
    <scope>NUCLEOTIDE SEQUENCE</scope>
    <source>
        <strain evidence="1">LSu2-4</strain>
    </source>
</reference>
<comment type="caution">
    <text evidence="1">The sequence shown here is derived from an EMBL/GenBank/DDBJ whole genome shotgun (WGS) entry which is preliminary data.</text>
</comment>
<name>A0ABT4TEC9_9ACTN</name>
<evidence type="ECO:0000313" key="2">
    <source>
        <dbReference type="Proteomes" id="UP001165685"/>
    </source>
</evidence>
<organism evidence="1 2">
    <name type="scientific">Nocardiopsis suaedae</name>
    <dbReference type="NCBI Taxonomy" id="3018444"/>
    <lineage>
        <taxon>Bacteria</taxon>
        <taxon>Bacillati</taxon>
        <taxon>Actinomycetota</taxon>
        <taxon>Actinomycetes</taxon>
        <taxon>Streptosporangiales</taxon>
        <taxon>Nocardiopsidaceae</taxon>
        <taxon>Nocardiopsis</taxon>
    </lineage>
</organism>
<dbReference type="Proteomes" id="UP001165685">
    <property type="component" value="Unassembled WGS sequence"/>
</dbReference>
<dbReference type="InterPro" id="IPR010982">
    <property type="entry name" value="Lambda_DNA-bd_dom_sf"/>
</dbReference>
<dbReference type="SUPFAM" id="SSF47413">
    <property type="entry name" value="lambda repressor-like DNA-binding domains"/>
    <property type="match status" value="1"/>
</dbReference>
<keyword evidence="2" id="KW-1185">Reference proteome</keyword>
<proteinExistence type="predicted"/>
<sequence>MAGSAHEPNSPELRILGELLRAARTAAGATTRQVEGFSSGHVSNVENGRVMPSRQFLLTYVTRFGCDRNRVMDAYQRAKVAASGRREAARNAQGVEGVWEVNLDATSSHADIRSAYRIRSTESSYLLGGRGEIKEITAIRTISPVSAEVSFVSVRYTYPTDPNPGVLSIQPEYGCSLVRCDESHMGSISAVLALEAPASVGGVDASVAYRIRVDSDIPAVPRIRHYASGQTLKCSVRVWFHESKIPVSAWSYRARSRVAADYVDYSADQASPLSSVTGGFIFSDFYDLDDEYCGVAWSWR</sequence>
<dbReference type="Pfam" id="PF13560">
    <property type="entry name" value="HTH_31"/>
    <property type="match status" value="1"/>
</dbReference>